<evidence type="ECO:0000313" key="2">
    <source>
        <dbReference type="EMBL" id="GHI89591.1"/>
    </source>
</evidence>
<sequence length="153" mass="16196">MRGTPLAHAEMNALGAARTQWDLGSAVLWSTQEPCRMCAAAARFTGVGRVRYLAPDPWALTDGSSGSSGADAQGETEWLLAANVMFLRSVAVAFEDDPGEPEILSHHRGVEPETAALHDAVPPGLPAVGPAEEWLAGIWPQLTAAAVRRSLRT</sequence>
<comment type="caution">
    <text evidence="2">The sequence shown here is derived from an EMBL/GenBank/DDBJ whole genome shotgun (WGS) entry which is preliminary data.</text>
</comment>
<evidence type="ECO:0000259" key="1">
    <source>
        <dbReference type="PROSITE" id="PS51747"/>
    </source>
</evidence>
<keyword evidence="3" id="KW-1185">Reference proteome</keyword>
<dbReference type="SUPFAM" id="SSF53927">
    <property type="entry name" value="Cytidine deaminase-like"/>
    <property type="match status" value="1"/>
</dbReference>
<organism evidence="2 3">
    <name type="scientific">Streptomyces xanthophaeus</name>
    <dbReference type="NCBI Taxonomy" id="67385"/>
    <lineage>
        <taxon>Bacteria</taxon>
        <taxon>Bacillati</taxon>
        <taxon>Actinomycetota</taxon>
        <taxon>Actinomycetes</taxon>
        <taxon>Kitasatosporales</taxon>
        <taxon>Streptomycetaceae</taxon>
        <taxon>Streptomyces</taxon>
    </lineage>
</organism>
<proteinExistence type="predicted"/>
<dbReference type="InterPro" id="IPR016193">
    <property type="entry name" value="Cytidine_deaminase-like"/>
</dbReference>
<name>A0A919H7K7_9ACTN</name>
<dbReference type="PANTHER" id="PTHR11079:SF162">
    <property type="entry name" value="RIBOFLAVIN BIOSYNTHESIS PROTEIN PYRD, CHLOROPLASTIC"/>
    <property type="match status" value="1"/>
</dbReference>
<reference evidence="2" key="1">
    <citation type="submission" date="2020-09" db="EMBL/GenBank/DDBJ databases">
        <title>Whole genome shotgun sequence of Streptomyces xanthophaeus NBRC 12829.</title>
        <authorList>
            <person name="Komaki H."/>
            <person name="Tamura T."/>
        </authorList>
    </citation>
    <scope>NUCLEOTIDE SEQUENCE</scope>
    <source>
        <strain evidence="2">NBRC 12829</strain>
    </source>
</reference>
<dbReference type="GO" id="GO:0003824">
    <property type="term" value="F:catalytic activity"/>
    <property type="evidence" value="ECO:0007669"/>
    <property type="project" value="InterPro"/>
</dbReference>
<gene>
    <name evidence="2" type="ORF">Sxan_69550</name>
</gene>
<dbReference type="Proteomes" id="UP000600026">
    <property type="component" value="Unassembled WGS sequence"/>
</dbReference>
<dbReference type="PANTHER" id="PTHR11079">
    <property type="entry name" value="CYTOSINE DEAMINASE FAMILY MEMBER"/>
    <property type="match status" value="1"/>
</dbReference>
<dbReference type="Gene3D" id="3.40.140.10">
    <property type="entry name" value="Cytidine Deaminase, domain 2"/>
    <property type="match status" value="1"/>
</dbReference>
<accession>A0A919H7K7</accession>
<feature type="domain" description="CMP/dCMP-type deaminase" evidence="1">
    <location>
        <begin position="1"/>
        <end position="68"/>
    </location>
</feature>
<dbReference type="PROSITE" id="PS51747">
    <property type="entry name" value="CYT_DCMP_DEAMINASES_2"/>
    <property type="match status" value="1"/>
</dbReference>
<protein>
    <recommendedName>
        <fullName evidence="1">CMP/dCMP-type deaminase domain-containing protein</fullName>
    </recommendedName>
</protein>
<dbReference type="InterPro" id="IPR002125">
    <property type="entry name" value="CMP_dCMP_dom"/>
</dbReference>
<dbReference type="AlphaFoldDB" id="A0A919H7K7"/>
<evidence type="ECO:0000313" key="3">
    <source>
        <dbReference type="Proteomes" id="UP000600026"/>
    </source>
</evidence>
<dbReference type="EMBL" id="BNEE01000006">
    <property type="protein sequence ID" value="GHI89591.1"/>
    <property type="molecule type" value="Genomic_DNA"/>
</dbReference>
<dbReference type="Pfam" id="PF00383">
    <property type="entry name" value="dCMP_cyt_deam_1"/>
    <property type="match status" value="1"/>
</dbReference>
<dbReference type="RefSeq" id="WP_237403459.1">
    <property type="nucleotide sequence ID" value="NZ_BNEE01000006.1"/>
</dbReference>